<sequence>MQKNKGEVFRISILFVFFIGNIIAQDSIAIKKILSFQEELNKDFASEETSPLTPKDLERFKTLHFFEIDTSFCIRAKFVRTPYETPFVMKTTTGREPIYVKYGEAHFILQKKPYVLQIYQNQGLKTQPEFEDYLFLPFTDLTNGESSYAGGRFIDLKIPEGDYIIIDFNTSYNPYCAYNDRYSCPIPPEVNHLDVKIPVGVKTYKKYPENK</sequence>
<dbReference type="EMBL" id="AQRA01000007">
    <property type="protein sequence ID" value="EZH72875.1"/>
    <property type="molecule type" value="Genomic_DNA"/>
</dbReference>
<gene>
    <name evidence="1" type="ORF">ATO12_22365</name>
</gene>
<dbReference type="PANTHER" id="PTHR41913">
    <property type="entry name" value="DUF1684 DOMAIN-CONTAINING PROTEIN"/>
    <property type="match status" value="1"/>
</dbReference>
<evidence type="ECO:0000313" key="1">
    <source>
        <dbReference type="EMBL" id="EZH72875.1"/>
    </source>
</evidence>
<evidence type="ECO:0008006" key="3">
    <source>
        <dbReference type="Google" id="ProtNLM"/>
    </source>
</evidence>
<dbReference type="STRING" id="1317122.ATO12_22365"/>
<reference evidence="1 2" key="1">
    <citation type="submission" date="2014-04" db="EMBL/GenBank/DDBJ databases">
        <title>Aquimarina sp. 22II-S11-z7 Genome Sequencing.</title>
        <authorList>
            <person name="Lai Q."/>
        </authorList>
    </citation>
    <scope>NUCLEOTIDE SEQUENCE [LARGE SCALE GENOMIC DNA]</scope>
    <source>
        <strain evidence="1 2">22II-S11-z7</strain>
    </source>
</reference>
<evidence type="ECO:0000313" key="2">
    <source>
        <dbReference type="Proteomes" id="UP000023541"/>
    </source>
</evidence>
<dbReference type="InterPro" id="IPR012467">
    <property type="entry name" value="DUF1684"/>
</dbReference>
<dbReference type="Pfam" id="PF07920">
    <property type="entry name" value="DUF1684"/>
    <property type="match status" value="1"/>
</dbReference>
<keyword evidence="2" id="KW-1185">Reference proteome</keyword>
<dbReference type="Proteomes" id="UP000023541">
    <property type="component" value="Unassembled WGS sequence"/>
</dbReference>
<proteinExistence type="predicted"/>
<protein>
    <recommendedName>
        <fullName evidence="3">DUF1684 domain-containing protein</fullName>
    </recommendedName>
</protein>
<dbReference type="AlphaFoldDB" id="A0A023BSA8"/>
<dbReference type="eggNOG" id="COG3358">
    <property type="taxonomic scope" value="Bacteria"/>
</dbReference>
<accession>A0A023BSA8</accession>
<organism evidence="1 2">
    <name type="scientific">Aquimarina atlantica</name>
    <dbReference type="NCBI Taxonomy" id="1317122"/>
    <lineage>
        <taxon>Bacteria</taxon>
        <taxon>Pseudomonadati</taxon>
        <taxon>Bacteroidota</taxon>
        <taxon>Flavobacteriia</taxon>
        <taxon>Flavobacteriales</taxon>
        <taxon>Flavobacteriaceae</taxon>
        <taxon>Aquimarina</taxon>
    </lineage>
</organism>
<dbReference type="PANTHER" id="PTHR41913:SF1">
    <property type="entry name" value="DUF1684 DOMAIN-CONTAINING PROTEIN"/>
    <property type="match status" value="1"/>
</dbReference>
<comment type="caution">
    <text evidence="1">The sequence shown here is derived from an EMBL/GenBank/DDBJ whole genome shotgun (WGS) entry which is preliminary data.</text>
</comment>
<name>A0A023BSA8_9FLAO</name>